<feature type="domain" description="CCHC-type" evidence="3">
    <location>
        <begin position="1040"/>
        <end position="1055"/>
    </location>
</feature>
<evidence type="ECO:0000313" key="5">
    <source>
        <dbReference type="Proteomes" id="UP000018468"/>
    </source>
</evidence>
<keyword evidence="5" id="KW-1185">Reference proteome</keyword>
<dbReference type="HOGENOM" id="CLU_012453_0_0_1"/>
<keyword evidence="1" id="KW-0862">Zinc</keyword>
<dbReference type="PANTHER" id="PTHR46939:SF1">
    <property type="entry name" value="ZINC FINGER CCHC DOMAIN-CONTAINING PROTEIN 2"/>
    <property type="match status" value="1"/>
</dbReference>
<reference evidence="4" key="2">
    <citation type="submission" date="2025-08" db="UniProtKB">
        <authorList>
            <consortium name="Ensembl"/>
        </authorList>
    </citation>
    <scope>IDENTIFICATION</scope>
</reference>
<dbReference type="SMART" id="SM00343">
    <property type="entry name" value="ZnF_C2HC"/>
    <property type="match status" value="1"/>
</dbReference>
<sequence length="1087" mass="117776">MKTAEEGGDDTAEDEQEQTDYNLHIPTSVSQTASNRFAASPRGLGYPLDLDKETVFEWFGLYLSPSKRIELMCGLLHMCQPLELRFLGSCLENLARKDFHILRDSEIRANNPNDLGLLTDVSDPVIRSKLLVCLSLLGSENRECAGILFRILSHVDSALYFKNYGFAVSSCTDPQHFQIHPSCVDGQQMGGSAQGCGPPVEAGAGPLEQLALLFTMASLHPAFPFHQRETVRVQLEKVEAAIEEERQHYQHSSNAMQRKVPKNDYLSPSTESSLFDRAQSPHGNQPVSRKTQREAVHIEKIVLKGAQRSRTDRCLEYTFEVKWSDSSSSCVMKTSQELEDFLFKLPKEQSTESFEKGILRLLNKGDELESRELEQTLREKFLSAPQAFRRIEKVCSFFLSDSSTPSCSHCNLQPPGKPFKTNEHFKEDCSEASSQEEDLEPYVVGPRKKHGSSSKSPSLSIPGAKCSQAEVRRTPHLELNGVADWRKKSCVLKTSLEPCTRAPEQYHLSDENRSMHSGSKKKIRSPADREKGKKSDNRISYITNGVMRQPPEQLIRPATGKDLRLDPGSGQDTCGETSSECYSSPSSPRHDGRESLESEDEKDKDTDSNSDDSSKDKADSFLSPKSAVGAAVATVRPLLPVMLKDGVARPESPLSASKFTQLSFMHPMQYVVQNGATKTEGAVPQQILDGKTAGGLIMPATMDLPSPVAVGESEKQLLEPVPLPPPFNPSPLGLPPQPSTLALQPLIQRFKTGAPQAASESSSASPHQPPVGAISMISPGPSYVSPHQPTYPNTEPALGSGLPLAEPHTKPPGVPLPSGLPPSFSLSVPSSMLPSPVTTGTPAVGQVKTMVPAAVPTHTPGPAPSPSPALTHSTAQSDSTSYINSTSCGSSSGVSQQQQQQQQQQPPTPQQLSCGACGCRGSCGSSHVHNFFFPPHLPCQVFSVPPFFHVTSLCNSSYLNQAHQSNGATQLPFFPPAPSPYPSGPLMHTHSDHVLGTQAGYGLQQMAAFSRFYSPVYPSVSMVPGTNNGVGMKKNGNISCYNCGVSGHYAQDCKQPSIDASQQGNHSLPQYLDITTPPSVAGLFSTT</sequence>
<dbReference type="InterPro" id="IPR057327">
    <property type="entry name" value="Vts1_dom"/>
</dbReference>
<dbReference type="Pfam" id="PF25479">
    <property type="entry name" value="Vts1"/>
    <property type="match status" value="1"/>
</dbReference>
<feature type="compositionally biased region" description="Basic and acidic residues" evidence="2">
    <location>
        <begin position="588"/>
        <end position="619"/>
    </location>
</feature>
<dbReference type="GeneTree" id="ENSGT00520000055637"/>
<feature type="region of interest" description="Disordered" evidence="2">
    <location>
        <begin position="970"/>
        <end position="989"/>
    </location>
</feature>
<dbReference type="InterPro" id="IPR036875">
    <property type="entry name" value="Znf_CCHC_sf"/>
</dbReference>
<organism evidence="4 5">
    <name type="scientific">Lepisosteus oculatus</name>
    <name type="common">Spotted gar</name>
    <dbReference type="NCBI Taxonomy" id="7918"/>
    <lineage>
        <taxon>Eukaryota</taxon>
        <taxon>Metazoa</taxon>
        <taxon>Chordata</taxon>
        <taxon>Craniata</taxon>
        <taxon>Vertebrata</taxon>
        <taxon>Euteleostomi</taxon>
        <taxon>Actinopterygii</taxon>
        <taxon>Neopterygii</taxon>
        <taxon>Holostei</taxon>
        <taxon>Semionotiformes</taxon>
        <taxon>Lepisosteidae</taxon>
        <taxon>Lepisosteus</taxon>
    </lineage>
</organism>
<feature type="compositionally biased region" description="Polar residues" evidence="2">
    <location>
        <begin position="868"/>
        <end position="878"/>
    </location>
</feature>
<dbReference type="OMA" id="RIDKEYN"/>
<dbReference type="STRING" id="7918.ENSLOCP00000012286"/>
<feature type="compositionally biased region" description="Basic and acidic residues" evidence="2">
    <location>
        <begin position="525"/>
        <end position="537"/>
    </location>
</feature>
<dbReference type="eggNOG" id="KOG4400">
    <property type="taxonomic scope" value="Eukaryota"/>
</dbReference>
<feature type="region of interest" description="Disordered" evidence="2">
    <location>
        <begin position="854"/>
        <end position="911"/>
    </location>
</feature>
<dbReference type="Proteomes" id="UP000018468">
    <property type="component" value="Linkage group LG9"/>
</dbReference>
<dbReference type="InterPro" id="IPR042793">
    <property type="entry name" value="ZCCHC2"/>
</dbReference>
<feature type="compositionally biased region" description="Pro residues" evidence="2">
    <location>
        <begin position="973"/>
        <end position="983"/>
    </location>
</feature>
<protein>
    <submittedName>
        <fullName evidence="4">Zinc finger CCHC-type containing 2</fullName>
    </submittedName>
</protein>
<feature type="compositionally biased region" description="Low complexity" evidence="2">
    <location>
        <begin position="879"/>
        <end position="911"/>
    </location>
</feature>
<dbReference type="PROSITE" id="PS50158">
    <property type="entry name" value="ZF_CCHC"/>
    <property type="match status" value="1"/>
</dbReference>
<reference evidence="5" key="1">
    <citation type="submission" date="2011-12" db="EMBL/GenBank/DDBJ databases">
        <title>The Draft Genome of Lepisosteus oculatus.</title>
        <authorList>
            <consortium name="The Broad Institute Genome Assembly &amp; Analysis Group"/>
            <consortium name="Computational R&amp;D Group"/>
            <consortium name="and Sequencing Platform"/>
            <person name="Di Palma F."/>
            <person name="Alfoldi J."/>
            <person name="Johnson J."/>
            <person name="Berlin A."/>
            <person name="Gnerre S."/>
            <person name="Jaffe D."/>
            <person name="MacCallum I."/>
            <person name="Young S."/>
            <person name="Walker B.J."/>
            <person name="Lander E.S."/>
            <person name="Lindblad-Toh K."/>
        </authorList>
    </citation>
    <scope>NUCLEOTIDE SEQUENCE [LARGE SCALE GENOMIC DNA]</scope>
</reference>
<keyword evidence="1" id="KW-0863">Zinc-finger</keyword>
<feature type="compositionally biased region" description="Low complexity" evidence="2">
    <location>
        <begin position="754"/>
        <end position="766"/>
    </location>
</feature>
<dbReference type="InterPro" id="IPR001878">
    <property type="entry name" value="Znf_CCHC"/>
</dbReference>
<feature type="region of interest" description="Disordered" evidence="2">
    <location>
        <begin position="1"/>
        <end position="25"/>
    </location>
</feature>
<dbReference type="GO" id="GO:0008270">
    <property type="term" value="F:zinc ion binding"/>
    <property type="evidence" value="ECO:0007669"/>
    <property type="project" value="UniProtKB-KW"/>
</dbReference>
<feature type="region of interest" description="Disordered" evidence="2">
    <location>
        <begin position="421"/>
        <end position="467"/>
    </location>
</feature>
<dbReference type="GO" id="GO:0035091">
    <property type="term" value="F:phosphatidylinositol binding"/>
    <property type="evidence" value="ECO:0007669"/>
    <property type="project" value="InterPro"/>
</dbReference>
<feature type="region of interest" description="Disordered" evidence="2">
    <location>
        <begin position="503"/>
        <end position="626"/>
    </location>
</feature>
<evidence type="ECO:0000313" key="4">
    <source>
        <dbReference type="Ensembl" id="ENSLOCP00000012286.1"/>
    </source>
</evidence>
<dbReference type="SUPFAM" id="SSF57756">
    <property type="entry name" value="Retrovirus zinc finger-like domains"/>
    <property type="match status" value="1"/>
</dbReference>
<dbReference type="eggNOG" id="KOG3791">
    <property type="taxonomic scope" value="Eukaryota"/>
</dbReference>
<dbReference type="PANTHER" id="PTHR46939">
    <property type="entry name" value="ZINC FINGER CCHC DOMAIN-CONTAINING PROTEIN 2"/>
    <property type="match status" value="1"/>
</dbReference>
<evidence type="ECO:0000259" key="3">
    <source>
        <dbReference type="PROSITE" id="PS50158"/>
    </source>
</evidence>
<dbReference type="InterPro" id="IPR058599">
    <property type="entry name" value="PHAT_Smg/ZCCHC2-like"/>
</dbReference>
<dbReference type="EMBL" id="AHAT01010462">
    <property type="status" value="NOT_ANNOTATED_CDS"/>
    <property type="molecule type" value="Genomic_DNA"/>
</dbReference>
<dbReference type="InterPro" id="IPR036871">
    <property type="entry name" value="PX_dom_sf"/>
</dbReference>
<name>W5MV77_LEPOC</name>
<reference evidence="4" key="3">
    <citation type="submission" date="2025-09" db="UniProtKB">
        <authorList>
            <consortium name="Ensembl"/>
        </authorList>
    </citation>
    <scope>IDENTIFICATION</scope>
</reference>
<feature type="compositionally biased region" description="Acidic residues" evidence="2">
    <location>
        <begin position="1"/>
        <end position="18"/>
    </location>
</feature>
<dbReference type="EMBL" id="AHAT01010463">
    <property type="status" value="NOT_ANNOTATED_CDS"/>
    <property type="molecule type" value="Genomic_DNA"/>
</dbReference>
<feature type="region of interest" description="Disordered" evidence="2">
    <location>
        <begin position="248"/>
        <end position="291"/>
    </location>
</feature>
<proteinExistence type="predicted"/>
<evidence type="ECO:0000256" key="1">
    <source>
        <dbReference type="PROSITE-ProRule" id="PRU00047"/>
    </source>
</evidence>
<feature type="compositionally biased region" description="Low complexity" evidence="2">
    <location>
        <begin position="578"/>
        <end position="587"/>
    </location>
</feature>
<accession>W5MV77</accession>
<dbReference type="AlphaFoldDB" id="W5MV77"/>
<dbReference type="SUPFAM" id="SSF64268">
    <property type="entry name" value="PX domain"/>
    <property type="match status" value="1"/>
</dbReference>
<dbReference type="InParanoid" id="W5MV77"/>
<feature type="compositionally biased region" description="Pro residues" evidence="2">
    <location>
        <begin position="810"/>
        <end position="820"/>
    </location>
</feature>
<feature type="compositionally biased region" description="Low complexity" evidence="2">
    <location>
        <begin position="453"/>
        <end position="463"/>
    </location>
</feature>
<dbReference type="Pfam" id="PF00098">
    <property type="entry name" value="zf-CCHC"/>
    <property type="match status" value="1"/>
</dbReference>
<dbReference type="Bgee" id="ENSLOCG00000010044">
    <property type="expression patterns" value="Expressed in testis and 11 other cell types or tissues"/>
</dbReference>
<dbReference type="Ensembl" id="ENSLOCT00000012307.1">
    <property type="protein sequence ID" value="ENSLOCP00000012286.1"/>
    <property type="gene ID" value="ENSLOCG00000010044.1"/>
</dbReference>
<dbReference type="Pfam" id="PF26034">
    <property type="entry name" value="PHAT_SMAUG"/>
    <property type="match status" value="1"/>
</dbReference>
<feature type="region of interest" description="Disordered" evidence="2">
    <location>
        <begin position="752"/>
        <end position="821"/>
    </location>
</feature>
<dbReference type="GO" id="GO:0003676">
    <property type="term" value="F:nucleic acid binding"/>
    <property type="evidence" value="ECO:0007669"/>
    <property type="project" value="InterPro"/>
</dbReference>
<evidence type="ECO:0000256" key="2">
    <source>
        <dbReference type="SAM" id="MobiDB-lite"/>
    </source>
</evidence>
<dbReference type="Gene3D" id="4.10.60.10">
    <property type="entry name" value="Zinc finger, CCHC-type"/>
    <property type="match status" value="1"/>
</dbReference>
<keyword evidence="1" id="KW-0479">Metal-binding</keyword>